<sequence length="77" mass="9214">MLSCKQYVARSSDHMDRQLSVRERLQMRHHLLFCPNCRRFIRQMRLMSATLKALPEPLPTNLDATVERMLSEQSRQR</sequence>
<dbReference type="RefSeq" id="WP_048386147.1">
    <property type="nucleotide sequence ID" value="NZ_CP181271.1"/>
</dbReference>
<dbReference type="Proteomes" id="UP000466863">
    <property type="component" value="Unassembled WGS sequence"/>
</dbReference>
<feature type="domain" description="Putative zinc-finger" evidence="1">
    <location>
        <begin position="4"/>
        <end position="38"/>
    </location>
</feature>
<reference evidence="5 6" key="1">
    <citation type="submission" date="2019-10" db="EMBL/GenBank/DDBJ databases">
        <title>Evaluation of single-gene subtyping targets for Pseudomonas.</title>
        <authorList>
            <person name="Reichler S.J."/>
            <person name="Orsi R.H."/>
            <person name="Wiedmann M."/>
            <person name="Martin N.H."/>
            <person name="Murphy S.I."/>
        </authorList>
    </citation>
    <scope>NUCLEOTIDE SEQUENCE [LARGE SCALE GENOMIC DNA]</scope>
    <source>
        <strain evidence="4 6">FSL R10-1876</strain>
        <strain evidence="3 7">FSL R10-2107</strain>
        <strain evidence="2 5">FSL R10-2932</strain>
    </source>
</reference>
<accession>A0A6A7Z3I8</accession>
<evidence type="ECO:0000313" key="2">
    <source>
        <dbReference type="EMBL" id="MQT73132.1"/>
    </source>
</evidence>
<proteinExistence type="predicted"/>
<dbReference type="EMBL" id="WIVX01000011">
    <property type="protein sequence ID" value="MQU30568.1"/>
    <property type="molecule type" value="Genomic_DNA"/>
</dbReference>
<dbReference type="Proteomes" id="UP000470186">
    <property type="component" value="Unassembled WGS sequence"/>
</dbReference>
<evidence type="ECO:0000313" key="3">
    <source>
        <dbReference type="EMBL" id="MQU30568.1"/>
    </source>
</evidence>
<dbReference type="Proteomes" id="UP000447574">
    <property type="component" value="Unassembled WGS sequence"/>
</dbReference>
<evidence type="ECO:0000313" key="5">
    <source>
        <dbReference type="Proteomes" id="UP000447574"/>
    </source>
</evidence>
<evidence type="ECO:0000259" key="1">
    <source>
        <dbReference type="Pfam" id="PF13490"/>
    </source>
</evidence>
<dbReference type="InterPro" id="IPR041916">
    <property type="entry name" value="Anti_sigma_zinc_sf"/>
</dbReference>
<evidence type="ECO:0000313" key="6">
    <source>
        <dbReference type="Proteomes" id="UP000466863"/>
    </source>
</evidence>
<dbReference type="InterPro" id="IPR027383">
    <property type="entry name" value="Znf_put"/>
</dbReference>
<protein>
    <submittedName>
        <fullName evidence="2">Anti-sigma factor</fullName>
    </submittedName>
</protein>
<organism evidence="2 5">
    <name type="scientific">Pseudomonas helleri</name>
    <dbReference type="NCBI Taxonomy" id="1608996"/>
    <lineage>
        <taxon>Bacteria</taxon>
        <taxon>Pseudomonadati</taxon>
        <taxon>Pseudomonadota</taxon>
        <taxon>Gammaproteobacteria</taxon>
        <taxon>Pseudomonadales</taxon>
        <taxon>Pseudomonadaceae</taxon>
        <taxon>Pseudomonas</taxon>
    </lineage>
</organism>
<comment type="caution">
    <text evidence="2">The sequence shown here is derived from an EMBL/GenBank/DDBJ whole genome shotgun (WGS) entry which is preliminary data.</text>
</comment>
<dbReference type="Gene3D" id="1.10.10.1320">
    <property type="entry name" value="Anti-sigma factor, zinc-finger domain"/>
    <property type="match status" value="1"/>
</dbReference>
<name>A0A6A7Z3I8_9PSED</name>
<dbReference type="EMBL" id="WIVV01000005">
    <property type="protein sequence ID" value="MQU41332.1"/>
    <property type="molecule type" value="Genomic_DNA"/>
</dbReference>
<dbReference type="EMBL" id="WIWF01000005">
    <property type="protein sequence ID" value="MQT73132.1"/>
    <property type="molecule type" value="Genomic_DNA"/>
</dbReference>
<dbReference type="AlphaFoldDB" id="A0A6A7Z3I8"/>
<keyword evidence="7" id="KW-1185">Reference proteome</keyword>
<evidence type="ECO:0000313" key="7">
    <source>
        <dbReference type="Proteomes" id="UP000470186"/>
    </source>
</evidence>
<gene>
    <name evidence="4" type="ORF">GHO28_02245</name>
    <name evidence="3" type="ORF">GHO30_03990</name>
    <name evidence="2" type="ORF">GHO37_02235</name>
</gene>
<dbReference type="Pfam" id="PF13490">
    <property type="entry name" value="zf-HC2"/>
    <property type="match status" value="1"/>
</dbReference>
<evidence type="ECO:0000313" key="4">
    <source>
        <dbReference type="EMBL" id="MQU41332.1"/>
    </source>
</evidence>